<dbReference type="PROSITE" id="PS00530">
    <property type="entry name" value="RNASE_T2_1"/>
    <property type="match status" value="1"/>
</dbReference>
<keyword evidence="7" id="KW-1185">Reference proteome</keyword>
<dbReference type="GO" id="GO:0003723">
    <property type="term" value="F:RNA binding"/>
    <property type="evidence" value="ECO:0007669"/>
    <property type="project" value="InterPro"/>
</dbReference>
<dbReference type="SUPFAM" id="SSF55895">
    <property type="entry name" value="Ribonuclease Rh-like"/>
    <property type="match status" value="1"/>
</dbReference>
<name>A0AAN8JRA0_PATCE</name>
<feature type="signal peptide" evidence="5">
    <location>
        <begin position="1"/>
        <end position="23"/>
    </location>
</feature>
<dbReference type="InterPro" id="IPR033697">
    <property type="entry name" value="Ribonuclease_T2_eukaryotic"/>
</dbReference>
<dbReference type="AlphaFoldDB" id="A0AAN8JRA0"/>
<dbReference type="PANTHER" id="PTHR11240">
    <property type="entry name" value="RIBONUCLEASE T2"/>
    <property type="match status" value="1"/>
</dbReference>
<dbReference type="GO" id="GO:0005576">
    <property type="term" value="C:extracellular region"/>
    <property type="evidence" value="ECO:0007669"/>
    <property type="project" value="TreeGrafter"/>
</dbReference>
<dbReference type="InterPro" id="IPR036430">
    <property type="entry name" value="RNase_T2-like_sf"/>
</dbReference>
<keyword evidence="5" id="KW-0732">Signal</keyword>
<dbReference type="PROSITE" id="PS00531">
    <property type="entry name" value="RNASE_T2_2"/>
    <property type="match status" value="1"/>
</dbReference>
<protein>
    <submittedName>
        <fullName evidence="6">Uncharacterized protein</fullName>
    </submittedName>
</protein>
<comment type="similarity">
    <text evidence="1 4">Belongs to the RNase T2 family.</text>
</comment>
<evidence type="ECO:0000256" key="3">
    <source>
        <dbReference type="PIRSR" id="PIRSR633697-1"/>
    </source>
</evidence>
<dbReference type="InterPro" id="IPR001568">
    <property type="entry name" value="RNase_T2-like"/>
</dbReference>
<dbReference type="EMBL" id="JAZGQO010000007">
    <property type="protein sequence ID" value="KAK6181176.1"/>
    <property type="molecule type" value="Genomic_DNA"/>
</dbReference>
<dbReference type="Pfam" id="PF00445">
    <property type="entry name" value="Ribonuclease_T2"/>
    <property type="match status" value="1"/>
</dbReference>
<keyword evidence="2" id="KW-1015">Disulfide bond</keyword>
<dbReference type="InterPro" id="IPR018188">
    <property type="entry name" value="RNase_T2_His_AS_1"/>
</dbReference>
<evidence type="ECO:0000313" key="6">
    <source>
        <dbReference type="EMBL" id="KAK6181176.1"/>
    </source>
</evidence>
<dbReference type="CDD" id="cd01061">
    <property type="entry name" value="RNase_T2_euk"/>
    <property type="match status" value="1"/>
</dbReference>
<feature type="active site" evidence="3">
    <location>
        <position position="120"/>
    </location>
</feature>
<dbReference type="Gene3D" id="3.90.730.10">
    <property type="entry name" value="Ribonuclease T2-like"/>
    <property type="match status" value="1"/>
</dbReference>
<reference evidence="6 7" key="1">
    <citation type="submission" date="2024-01" db="EMBL/GenBank/DDBJ databases">
        <title>The genome of the rayed Mediterranean limpet Patella caerulea (Linnaeus, 1758).</title>
        <authorList>
            <person name="Anh-Thu Weber A."/>
            <person name="Halstead-Nussloch G."/>
        </authorList>
    </citation>
    <scope>NUCLEOTIDE SEQUENCE [LARGE SCALE GENOMIC DNA]</scope>
    <source>
        <strain evidence="6">AATW-2023a</strain>
        <tissue evidence="6">Whole specimen</tissue>
    </source>
</reference>
<evidence type="ECO:0000256" key="4">
    <source>
        <dbReference type="RuleBase" id="RU004328"/>
    </source>
</evidence>
<dbReference type="Proteomes" id="UP001347796">
    <property type="component" value="Unassembled WGS sequence"/>
</dbReference>
<feature type="active site" evidence="3">
    <location>
        <position position="66"/>
    </location>
</feature>
<evidence type="ECO:0000313" key="7">
    <source>
        <dbReference type="Proteomes" id="UP001347796"/>
    </source>
</evidence>
<gene>
    <name evidence="6" type="ORF">SNE40_009094</name>
</gene>
<feature type="active site" evidence="3">
    <location>
        <position position="124"/>
    </location>
</feature>
<accession>A0AAN8JRA0</accession>
<evidence type="ECO:0000256" key="2">
    <source>
        <dbReference type="ARBA" id="ARBA00023157"/>
    </source>
</evidence>
<feature type="chain" id="PRO_5043031440" evidence="5">
    <location>
        <begin position="24"/>
        <end position="269"/>
    </location>
</feature>
<dbReference type="InterPro" id="IPR033130">
    <property type="entry name" value="RNase_T2_His_AS_2"/>
</dbReference>
<dbReference type="GO" id="GO:0033897">
    <property type="term" value="F:ribonuclease T2 activity"/>
    <property type="evidence" value="ECO:0007669"/>
    <property type="project" value="InterPro"/>
</dbReference>
<organism evidence="6 7">
    <name type="scientific">Patella caerulea</name>
    <name type="common">Rayed Mediterranean limpet</name>
    <dbReference type="NCBI Taxonomy" id="87958"/>
    <lineage>
        <taxon>Eukaryota</taxon>
        <taxon>Metazoa</taxon>
        <taxon>Spiralia</taxon>
        <taxon>Lophotrochozoa</taxon>
        <taxon>Mollusca</taxon>
        <taxon>Gastropoda</taxon>
        <taxon>Patellogastropoda</taxon>
        <taxon>Patelloidea</taxon>
        <taxon>Patellidae</taxon>
        <taxon>Patella</taxon>
    </lineage>
</organism>
<evidence type="ECO:0000256" key="1">
    <source>
        <dbReference type="ARBA" id="ARBA00007469"/>
    </source>
</evidence>
<sequence>MIFLKICILVVTLSLAVLQLAHCKTKSNEFDFFTFTQVWPMVACLKDRSEEYKCHISRNVTGWTIHGLWPSGGRSSKGPTFCNNSSKFNESAVEKLLPELDVYWPNLQSETTRDDFWAYEWSKHGTCAKLVKETRNEYLYFKKALDLFQQINFTGILTDIGVIPDDNKLYDVLNILNKITPRLSKVKGVKPRLSCYKYKEQFYLNSVIICFTKQFEMTSCLPTPRDNRLYFKSLKDIRKIEKVENLVNNDNLISCPRDNLVKYPTIRYD</sequence>
<dbReference type="PANTHER" id="PTHR11240:SF22">
    <property type="entry name" value="RIBONUCLEASE T2"/>
    <property type="match status" value="1"/>
</dbReference>
<comment type="caution">
    <text evidence="6">The sequence shown here is derived from an EMBL/GenBank/DDBJ whole genome shotgun (WGS) entry which is preliminary data.</text>
</comment>
<proteinExistence type="inferred from homology"/>
<evidence type="ECO:0000256" key="5">
    <source>
        <dbReference type="SAM" id="SignalP"/>
    </source>
</evidence>
<dbReference type="GO" id="GO:0006401">
    <property type="term" value="P:RNA catabolic process"/>
    <property type="evidence" value="ECO:0007669"/>
    <property type="project" value="TreeGrafter"/>
</dbReference>